<dbReference type="Pfam" id="PF04666">
    <property type="entry name" value="MGAT4_cons"/>
    <property type="match status" value="1"/>
</dbReference>
<feature type="domain" description="MGAT4 A/B/C C-terminal" evidence="5">
    <location>
        <begin position="125"/>
        <end position="246"/>
    </location>
</feature>
<dbReference type="InterPro" id="IPR008979">
    <property type="entry name" value="Galactose-bd-like_sf"/>
</dbReference>
<dbReference type="InterPro" id="IPR006759">
    <property type="entry name" value="Glyco_transf_54"/>
</dbReference>
<keyword evidence="2 6" id="KW-0328">Glycosyltransferase</keyword>
<reference evidence="6" key="1">
    <citation type="submission" date="2018-03" db="EMBL/GenBank/DDBJ databases">
        <title>A comparison of the expression on the transcriptome analysis of Anisakis pegreffii L3 and L4.</title>
        <authorList>
            <person name="Nam U.-H."/>
            <person name="Kim J.-O."/>
            <person name="Kim J.-H."/>
        </authorList>
    </citation>
    <scope>NUCLEOTIDE SEQUENCE</scope>
    <source>
        <tissue evidence="6">Whole body</tissue>
    </source>
</reference>
<evidence type="ECO:0000259" key="5">
    <source>
        <dbReference type="Pfam" id="PF23524"/>
    </source>
</evidence>
<protein>
    <submittedName>
        <fullName evidence="6">Alpha-1,3-mannosyl-glycoprotein 4-beta-N-acetylglucosaminyltransferase B</fullName>
    </submittedName>
</protein>
<gene>
    <name evidence="6" type="primary">mgat4b</name>
</gene>
<comment type="pathway">
    <text evidence="1">Protein modification; protein glycosylation.</text>
</comment>
<dbReference type="GO" id="GO:0005795">
    <property type="term" value="C:Golgi stack"/>
    <property type="evidence" value="ECO:0007669"/>
    <property type="project" value="TreeGrafter"/>
</dbReference>
<dbReference type="InterPro" id="IPR056576">
    <property type="entry name" value="MGAT4_A/B/C_C"/>
</dbReference>
<evidence type="ECO:0000313" key="6">
    <source>
        <dbReference type="EMBL" id="AZA15233.1"/>
    </source>
</evidence>
<evidence type="ECO:0000259" key="4">
    <source>
        <dbReference type="Pfam" id="PF04666"/>
    </source>
</evidence>
<dbReference type="GO" id="GO:0008375">
    <property type="term" value="F:acetylglucosaminyltransferase activity"/>
    <property type="evidence" value="ECO:0007669"/>
    <property type="project" value="TreeGrafter"/>
</dbReference>
<dbReference type="PANTHER" id="PTHR12062">
    <property type="entry name" value="N-ACETYLGLUCOSAMINYLTRANSFERASE VI"/>
    <property type="match status" value="1"/>
</dbReference>
<keyword evidence="3 6" id="KW-0808">Transferase</keyword>
<evidence type="ECO:0000256" key="3">
    <source>
        <dbReference type="ARBA" id="ARBA00022679"/>
    </source>
</evidence>
<dbReference type="AlphaFoldDB" id="A0A3G6JBM4"/>
<dbReference type="GO" id="GO:0005793">
    <property type="term" value="C:endoplasmic reticulum-Golgi intermediate compartment"/>
    <property type="evidence" value="ECO:0007669"/>
    <property type="project" value="TreeGrafter"/>
</dbReference>
<proteinExistence type="evidence at transcript level"/>
<dbReference type="GO" id="GO:0005783">
    <property type="term" value="C:endoplasmic reticulum"/>
    <property type="evidence" value="ECO:0007669"/>
    <property type="project" value="TreeGrafter"/>
</dbReference>
<sequence>MDRIINFINEKGNFKWFTAEFASLGFIGKLFHTKDLPYLINYIALLYRYKPVDWILDSVFMDRYCLPFEKAKPCYKRQKDYRVPGGTLFQHIGIHSSLEGKIQKLKEKNFGQSNTFSAHTDNPKAVVNTSLKQFKEYGIQNFYDGRSLFWSSVPPTFGDYINIHFTDQVHVKGFIIRSGNPEHPDDKFDNRTVVLTKSGAEGSAFEKLCTFNERGIARHHFAVPTSLQAIRLEVQTNYTNWLLLSELHIRHS</sequence>
<organism evidence="6">
    <name type="scientific">Anisakis pegreffii</name>
    <dbReference type="NCBI Taxonomy" id="303229"/>
    <lineage>
        <taxon>Eukaryota</taxon>
        <taxon>Metazoa</taxon>
        <taxon>Ecdysozoa</taxon>
        <taxon>Nematoda</taxon>
        <taxon>Chromadorea</taxon>
        <taxon>Rhabditida</taxon>
        <taxon>Spirurina</taxon>
        <taxon>Ascaridomorpha</taxon>
        <taxon>Ascaridoidea</taxon>
        <taxon>Anisakidae</taxon>
        <taxon>Anisakis</taxon>
        <taxon>Anisakis simplex complex</taxon>
    </lineage>
</organism>
<evidence type="ECO:0000256" key="1">
    <source>
        <dbReference type="ARBA" id="ARBA00004922"/>
    </source>
</evidence>
<dbReference type="SUPFAM" id="SSF49785">
    <property type="entry name" value="Galactose-binding domain-like"/>
    <property type="match status" value="1"/>
</dbReference>
<evidence type="ECO:0000256" key="2">
    <source>
        <dbReference type="ARBA" id="ARBA00022676"/>
    </source>
</evidence>
<accession>A0A3G6JBM4</accession>
<dbReference type="PANTHER" id="PTHR12062:SF9">
    <property type="entry name" value="ALPHA-1,3-MANNOSYL-GLYCOPROTEIN 4-BETA-N-ACETYLGLUCOSAMINYLTRANSFERASE A, ISOFORM A"/>
    <property type="match status" value="1"/>
</dbReference>
<dbReference type="GO" id="GO:0006487">
    <property type="term" value="P:protein N-linked glycosylation"/>
    <property type="evidence" value="ECO:0007669"/>
    <property type="project" value="TreeGrafter"/>
</dbReference>
<feature type="domain" description="MGAT4 conserved region" evidence="4">
    <location>
        <begin position="2"/>
        <end position="110"/>
    </location>
</feature>
<dbReference type="Pfam" id="PF23524">
    <property type="entry name" value="MGAT4A_C"/>
    <property type="match status" value="1"/>
</dbReference>
<dbReference type="EMBL" id="MH047640">
    <property type="protein sequence ID" value="AZA15233.1"/>
    <property type="molecule type" value="mRNA"/>
</dbReference>
<name>A0A3G6JBM4_9BILA</name>
<dbReference type="InterPro" id="IPR057279">
    <property type="entry name" value="MGAT4"/>
</dbReference>